<dbReference type="Pfam" id="PF17390">
    <property type="entry name" value="Bac_rhamnosid_C"/>
    <property type="match status" value="1"/>
</dbReference>
<feature type="domain" description="Alpha-L-rhamnosidase six-hairpin glycosidase" evidence="7">
    <location>
        <begin position="329"/>
        <end position="663"/>
    </location>
</feature>
<dbReference type="InterPro" id="IPR012341">
    <property type="entry name" value="6hp_glycosidase-like_sf"/>
</dbReference>
<dbReference type="Gene3D" id="1.50.10.10">
    <property type="match status" value="1"/>
</dbReference>
<dbReference type="SUPFAM" id="SSF48208">
    <property type="entry name" value="Six-hairpin glycosidases"/>
    <property type="match status" value="1"/>
</dbReference>
<evidence type="ECO:0000256" key="2">
    <source>
        <dbReference type="ARBA" id="ARBA00012652"/>
    </source>
</evidence>
<keyword evidence="3" id="KW-0378">Hydrolase</keyword>
<protein>
    <recommendedName>
        <fullName evidence="2">alpha-L-rhamnosidase</fullName>
        <ecNumber evidence="2">3.2.1.40</ecNumber>
    </recommendedName>
</protein>
<evidence type="ECO:0000313" key="9">
    <source>
        <dbReference type="EMBL" id="SHL59956.1"/>
    </source>
</evidence>
<feature type="chain" id="PRO_5011980155" description="alpha-L-rhamnosidase" evidence="4">
    <location>
        <begin position="22"/>
        <end position="751"/>
    </location>
</feature>
<dbReference type="EMBL" id="FRBL01000004">
    <property type="protein sequence ID" value="SHL59956.1"/>
    <property type="molecule type" value="Genomic_DNA"/>
</dbReference>
<dbReference type="PIRSF" id="PIRSF010631">
    <property type="entry name" value="A-rhamnsds"/>
    <property type="match status" value="1"/>
</dbReference>
<proteinExistence type="predicted"/>
<evidence type="ECO:0000259" key="7">
    <source>
        <dbReference type="Pfam" id="PF17389"/>
    </source>
</evidence>
<dbReference type="InterPro" id="IPR013737">
    <property type="entry name" value="Bac_rhamnosid_N"/>
</dbReference>
<name>A0A1M7BYL2_9BACT</name>
<gene>
    <name evidence="9" type="ORF">SAMN05444266_104125</name>
</gene>
<dbReference type="GO" id="GO:0030596">
    <property type="term" value="F:alpha-L-rhamnosidase activity"/>
    <property type="evidence" value="ECO:0007669"/>
    <property type="project" value="UniProtKB-EC"/>
</dbReference>
<evidence type="ECO:0000256" key="3">
    <source>
        <dbReference type="ARBA" id="ARBA00022801"/>
    </source>
</evidence>
<evidence type="ECO:0000313" key="10">
    <source>
        <dbReference type="Proteomes" id="UP000184420"/>
    </source>
</evidence>
<dbReference type="Gene3D" id="2.60.420.10">
    <property type="entry name" value="Maltose phosphorylase, domain 3"/>
    <property type="match status" value="1"/>
</dbReference>
<evidence type="ECO:0000259" key="6">
    <source>
        <dbReference type="Pfam" id="PF08531"/>
    </source>
</evidence>
<organism evidence="9 10">
    <name type="scientific">Chitinophaga jiangningensis</name>
    <dbReference type="NCBI Taxonomy" id="1419482"/>
    <lineage>
        <taxon>Bacteria</taxon>
        <taxon>Pseudomonadati</taxon>
        <taxon>Bacteroidota</taxon>
        <taxon>Chitinophagia</taxon>
        <taxon>Chitinophagales</taxon>
        <taxon>Chitinophagaceae</taxon>
        <taxon>Chitinophaga</taxon>
    </lineage>
</organism>
<dbReference type="EC" id="3.2.1.40" evidence="2"/>
<keyword evidence="4" id="KW-0732">Signal</keyword>
<dbReference type="InterPro" id="IPR008928">
    <property type="entry name" value="6-hairpin_glycosidase_sf"/>
</dbReference>
<evidence type="ECO:0000256" key="1">
    <source>
        <dbReference type="ARBA" id="ARBA00001445"/>
    </source>
</evidence>
<reference evidence="9 10" key="1">
    <citation type="submission" date="2016-11" db="EMBL/GenBank/DDBJ databases">
        <authorList>
            <person name="Jaros S."/>
            <person name="Januszkiewicz K."/>
            <person name="Wedrychowicz H."/>
        </authorList>
    </citation>
    <scope>NUCLEOTIDE SEQUENCE [LARGE SCALE GENOMIC DNA]</scope>
    <source>
        <strain evidence="9 10">DSM 27406</strain>
    </source>
</reference>
<dbReference type="InterPro" id="IPR035398">
    <property type="entry name" value="Bac_rhamnosid_C"/>
</dbReference>
<dbReference type="STRING" id="1419482.SAMN05444266_104125"/>
<dbReference type="PANTHER" id="PTHR33307:SF6">
    <property type="entry name" value="ALPHA-RHAMNOSIDASE (EUROFUNG)-RELATED"/>
    <property type="match status" value="1"/>
</dbReference>
<dbReference type="PANTHER" id="PTHR33307">
    <property type="entry name" value="ALPHA-RHAMNOSIDASE (EUROFUNG)"/>
    <property type="match status" value="1"/>
</dbReference>
<dbReference type="Pfam" id="PF08531">
    <property type="entry name" value="Bac_rhamnosid_N"/>
    <property type="match status" value="1"/>
</dbReference>
<accession>A0A1M7BYL2</accession>
<evidence type="ECO:0000259" key="8">
    <source>
        <dbReference type="Pfam" id="PF17390"/>
    </source>
</evidence>
<dbReference type="GO" id="GO:0005975">
    <property type="term" value="P:carbohydrate metabolic process"/>
    <property type="evidence" value="ECO:0007669"/>
    <property type="project" value="InterPro"/>
</dbReference>
<dbReference type="RefSeq" id="WP_073080701.1">
    <property type="nucleotide sequence ID" value="NZ_FRBL01000004.1"/>
</dbReference>
<sequence>MKVPGIITLLLILFVFRQATAQAPDWSSRSTWIVPGYAEDTVSRPSPWYRKVFTVGKPLASATLYVTAHGIYEAYLNNQKIGTDYFAPGWTSYDKRLQYQQYDLLPLLGKGNAELRIVVGEGWYRGAFGGLMQRDNYGDDAAIIAMVVLRFQDGSQLEIPTDATWEATTGPILHADLYGGILYDANVAVSGWGPVKTVNFTREILVPAIGKGVRKQERLPAVRVFTAPDGSQLADFGQNLAGWVALQVKGKKGDTVTVQHAEVLDKAGNFYTGNLREAKATDTYILKGGVQTLEPVFTWHGFRYIKVSGAKVRPEDLTAIALYTEMTPAGTFSCSNPLLNQLQHNITWSLKGNFLDVPTDCPQRSERLGWTGDAQVFFRTAAFNYDVKDFYNKWLQDLVADQRDNGSVPQLVPWIYRNLQPPRRNGIAGWSDAATIIPWEMYQVYGDLSMLAKQYPSMKAWVDYINGASINGLWTANGYGDWLAPGDSTSLPYIDQCYWAYSTRLLVNAAKLLGKQDDVNAYTKMLQQVKDTFLVHYIRPGGRTMPDTQTSYVLALQLGMLPDSLQLPAAARLAALVKANNNHLATGFLGTPGLLHALSDNGQLHTAYDLLLQDTYPSWLYPVKMGATTIWEKWNAILPDSTVQATSYNHYAYGAVGNWLYSVIGGIQAASPGYRDVIIRPQPGGGLTWAKASYKSAYGEIKSEWVLQGSRMLMTVEVPPGTTATVYVPGKEQVVVKEGRYAFEGVNDDLK</sequence>
<feature type="signal peptide" evidence="4">
    <location>
        <begin position="1"/>
        <end position="21"/>
    </location>
</feature>
<evidence type="ECO:0000256" key="4">
    <source>
        <dbReference type="SAM" id="SignalP"/>
    </source>
</evidence>
<evidence type="ECO:0000259" key="5">
    <source>
        <dbReference type="Pfam" id="PF05592"/>
    </source>
</evidence>
<feature type="domain" description="Bacterial alpha-L-rhamnosidase N-terminal" evidence="6">
    <location>
        <begin position="58"/>
        <end position="195"/>
    </location>
</feature>
<dbReference type="Pfam" id="PF05592">
    <property type="entry name" value="Bac_rhamnosid"/>
    <property type="match status" value="1"/>
</dbReference>
<dbReference type="Pfam" id="PF17389">
    <property type="entry name" value="Bac_rhamnosid6H"/>
    <property type="match status" value="1"/>
</dbReference>
<feature type="domain" description="Alpha-L-rhamnosidase C-terminal" evidence="8">
    <location>
        <begin position="666"/>
        <end position="741"/>
    </location>
</feature>
<keyword evidence="10" id="KW-1185">Reference proteome</keyword>
<dbReference type="AlphaFoldDB" id="A0A1M7BYL2"/>
<dbReference type="InterPro" id="IPR008902">
    <property type="entry name" value="Rhamnosid_concanavalin"/>
</dbReference>
<dbReference type="OrthoDB" id="9766741at2"/>
<feature type="domain" description="Alpha-L-rhamnosidase concanavalin-like" evidence="5">
    <location>
        <begin position="227"/>
        <end position="322"/>
    </location>
</feature>
<dbReference type="Proteomes" id="UP000184420">
    <property type="component" value="Unassembled WGS sequence"/>
</dbReference>
<dbReference type="InterPro" id="IPR016007">
    <property type="entry name" value="Alpha_rhamnosid"/>
</dbReference>
<dbReference type="InterPro" id="IPR035396">
    <property type="entry name" value="Bac_rhamnosid6H"/>
</dbReference>
<comment type="catalytic activity">
    <reaction evidence="1">
        <text>Hydrolysis of terminal non-reducing alpha-L-rhamnose residues in alpha-L-rhamnosides.</text>
        <dbReference type="EC" id="3.2.1.40"/>
    </reaction>
</comment>
<dbReference type="Gene3D" id="2.60.120.260">
    <property type="entry name" value="Galactose-binding domain-like"/>
    <property type="match status" value="2"/>
</dbReference>